<dbReference type="InterPro" id="IPR001314">
    <property type="entry name" value="Peptidase_S1A"/>
</dbReference>
<name>A0AAV7MEB9_PLEWA</name>
<dbReference type="FunFam" id="2.40.10.10:FF:000017">
    <property type="entry name" value="Chymotrypsin-like elastase family member 1"/>
    <property type="match status" value="1"/>
</dbReference>
<protein>
    <recommendedName>
        <fullName evidence="13">pancreatic elastase</fullName>
        <ecNumber evidence="13">3.4.21.36</ecNumber>
    </recommendedName>
</protein>
<comment type="cofactor">
    <cofactor evidence="1">
        <name>Ca(2+)</name>
        <dbReference type="ChEBI" id="CHEBI:29108"/>
    </cofactor>
</comment>
<dbReference type="InterPro" id="IPR050850">
    <property type="entry name" value="Peptidase_S1_Elastase_sf"/>
</dbReference>
<dbReference type="EMBL" id="JANPWB010000014">
    <property type="protein sequence ID" value="KAJ1099448.1"/>
    <property type="molecule type" value="Genomic_DNA"/>
</dbReference>
<dbReference type="InterPro" id="IPR033116">
    <property type="entry name" value="TRYPSIN_SER"/>
</dbReference>
<evidence type="ECO:0000256" key="11">
    <source>
        <dbReference type="ARBA" id="ARBA00023157"/>
    </source>
</evidence>
<dbReference type="GO" id="GO:0046872">
    <property type="term" value="F:metal ion binding"/>
    <property type="evidence" value="ECO:0007669"/>
    <property type="project" value="UniProtKB-KW"/>
</dbReference>
<dbReference type="GO" id="GO:0006508">
    <property type="term" value="P:proteolysis"/>
    <property type="evidence" value="ECO:0007669"/>
    <property type="project" value="UniProtKB-KW"/>
</dbReference>
<dbReference type="InterPro" id="IPR043504">
    <property type="entry name" value="Peptidase_S1_PA_chymotrypsin"/>
</dbReference>
<keyword evidence="9" id="KW-0106">Calcium</keyword>
<comment type="catalytic activity">
    <reaction evidence="12">
        <text>Hydrolysis of proteins, including elastin. Preferential cleavage: Ala-|-Xaa.</text>
        <dbReference type="EC" id="3.4.21.36"/>
    </reaction>
</comment>
<comment type="subcellular location">
    <subcellularLocation>
        <location evidence="2">Secreted</location>
    </subcellularLocation>
</comment>
<dbReference type="PANTHER" id="PTHR24257">
    <property type="entry name" value="CHYMOTRYPSIN-LIKE ELASTASE FAMILY MEMBER"/>
    <property type="match status" value="1"/>
</dbReference>
<evidence type="ECO:0000256" key="8">
    <source>
        <dbReference type="ARBA" id="ARBA00022825"/>
    </source>
</evidence>
<keyword evidence="8 14" id="KW-0720">Serine protease</keyword>
<dbReference type="FunFam" id="2.40.10.10:FF:000068">
    <property type="entry name" value="transmembrane protease serine 2"/>
    <property type="match status" value="1"/>
</dbReference>
<evidence type="ECO:0000256" key="4">
    <source>
        <dbReference type="ARBA" id="ARBA00022670"/>
    </source>
</evidence>
<keyword evidence="4 14" id="KW-0645">Protease</keyword>
<dbReference type="AlphaFoldDB" id="A0AAV7MEB9"/>
<dbReference type="EC" id="3.4.21.36" evidence="13"/>
<dbReference type="SUPFAM" id="SSF50494">
    <property type="entry name" value="Trypsin-like serine proteases"/>
    <property type="match status" value="1"/>
</dbReference>
<dbReference type="PROSITE" id="PS50240">
    <property type="entry name" value="TRYPSIN_DOM"/>
    <property type="match status" value="1"/>
</dbReference>
<evidence type="ECO:0000313" key="17">
    <source>
        <dbReference type="Proteomes" id="UP001066276"/>
    </source>
</evidence>
<evidence type="ECO:0000256" key="3">
    <source>
        <dbReference type="ARBA" id="ARBA00022525"/>
    </source>
</evidence>
<keyword evidence="10" id="KW-0865">Zymogen</keyword>
<organism evidence="16 17">
    <name type="scientific">Pleurodeles waltl</name>
    <name type="common">Iberian ribbed newt</name>
    <dbReference type="NCBI Taxonomy" id="8319"/>
    <lineage>
        <taxon>Eukaryota</taxon>
        <taxon>Metazoa</taxon>
        <taxon>Chordata</taxon>
        <taxon>Craniata</taxon>
        <taxon>Vertebrata</taxon>
        <taxon>Euteleostomi</taxon>
        <taxon>Amphibia</taxon>
        <taxon>Batrachia</taxon>
        <taxon>Caudata</taxon>
        <taxon>Salamandroidea</taxon>
        <taxon>Salamandridae</taxon>
        <taxon>Pleurodelinae</taxon>
        <taxon>Pleurodeles</taxon>
    </lineage>
</organism>
<evidence type="ECO:0000256" key="13">
    <source>
        <dbReference type="ARBA" id="ARBA00039015"/>
    </source>
</evidence>
<evidence type="ECO:0000256" key="1">
    <source>
        <dbReference type="ARBA" id="ARBA00001913"/>
    </source>
</evidence>
<keyword evidence="6" id="KW-0732">Signal</keyword>
<evidence type="ECO:0000256" key="7">
    <source>
        <dbReference type="ARBA" id="ARBA00022801"/>
    </source>
</evidence>
<dbReference type="PROSITE" id="PS00135">
    <property type="entry name" value="TRYPSIN_SER"/>
    <property type="match status" value="1"/>
</dbReference>
<evidence type="ECO:0000259" key="15">
    <source>
        <dbReference type="PROSITE" id="PS50240"/>
    </source>
</evidence>
<keyword evidence="17" id="KW-1185">Reference proteome</keyword>
<dbReference type="InterPro" id="IPR001254">
    <property type="entry name" value="Trypsin_dom"/>
</dbReference>
<keyword evidence="11" id="KW-1015">Disulfide bond</keyword>
<evidence type="ECO:0000256" key="2">
    <source>
        <dbReference type="ARBA" id="ARBA00004613"/>
    </source>
</evidence>
<dbReference type="PRINTS" id="PR00722">
    <property type="entry name" value="CHYMOTRYPSIN"/>
</dbReference>
<dbReference type="SMART" id="SM00020">
    <property type="entry name" value="Tryp_SPc"/>
    <property type="match status" value="1"/>
</dbReference>
<dbReference type="Gene3D" id="2.40.10.10">
    <property type="entry name" value="Trypsin-like serine proteases"/>
    <property type="match status" value="2"/>
</dbReference>
<accession>A0AAV7MEB9</accession>
<comment type="caution">
    <text evidence="16">The sequence shown here is derived from an EMBL/GenBank/DDBJ whole genome shotgun (WGS) entry which is preliminary data.</text>
</comment>
<dbReference type="InterPro" id="IPR018114">
    <property type="entry name" value="TRYPSIN_HIS"/>
</dbReference>
<dbReference type="Proteomes" id="UP001066276">
    <property type="component" value="Chromosome 10"/>
</dbReference>
<evidence type="ECO:0000313" key="16">
    <source>
        <dbReference type="EMBL" id="KAJ1099448.1"/>
    </source>
</evidence>
<keyword evidence="5" id="KW-0479">Metal-binding</keyword>
<gene>
    <name evidence="16" type="ORF">NDU88_004549</name>
</gene>
<dbReference type="GO" id="GO:0004252">
    <property type="term" value="F:serine-type endopeptidase activity"/>
    <property type="evidence" value="ECO:0007669"/>
    <property type="project" value="UniProtKB-EC"/>
</dbReference>
<dbReference type="GO" id="GO:0005615">
    <property type="term" value="C:extracellular space"/>
    <property type="evidence" value="ECO:0007669"/>
    <property type="project" value="TreeGrafter"/>
</dbReference>
<proteinExistence type="predicted"/>
<dbReference type="PROSITE" id="PS00134">
    <property type="entry name" value="TRYPSIN_HIS"/>
    <property type="match status" value="1"/>
</dbReference>
<keyword evidence="7 14" id="KW-0378">Hydrolase</keyword>
<reference evidence="16" key="1">
    <citation type="journal article" date="2022" name="bioRxiv">
        <title>Sequencing and chromosome-scale assembly of the giantPleurodeles waltlgenome.</title>
        <authorList>
            <person name="Brown T."/>
            <person name="Elewa A."/>
            <person name="Iarovenko S."/>
            <person name="Subramanian E."/>
            <person name="Araus A.J."/>
            <person name="Petzold A."/>
            <person name="Susuki M."/>
            <person name="Suzuki K.-i.T."/>
            <person name="Hayashi T."/>
            <person name="Toyoda A."/>
            <person name="Oliveira C."/>
            <person name="Osipova E."/>
            <person name="Leigh N.D."/>
            <person name="Simon A."/>
            <person name="Yun M.H."/>
        </authorList>
    </citation>
    <scope>NUCLEOTIDE SEQUENCE</scope>
    <source>
        <strain evidence="16">20211129_DDA</strain>
        <tissue evidence="16">Liver</tissue>
    </source>
</reference>
<sequence length="275" mass="30278">MPSRKTSHFAHFPGCITGRIHNHDSQADRVIGGNEAGRNGYKWQVSLQTAYYDNPNYWSHICGGSLISRSWVMSAAHCVDFEGAMYRVALGEHSLSELDGTEYFVKIKNIITHGSWNPNYISHGYDIALLQMSSPAYNNGYIAIANLPTMNSKLPNGYPCYITGWGTTSPDGHYPDRLQVAMLPVVEHSICSQPNWWGQNALDTMVCAGGDGVKAGCSGDSGGPLNCFVDGFWEVHGIASYAVVPHCNTYGKPTVFTRVSAYTDWIDEIFRVHGE</sequence>
<evidence type="ECO:0000256" key="10">
    <source>
        <dbReference type="ARBA" id="ARBA00023145"/>
    </source>
</evidence>
<keyword evidence="3" id="KW-0964">Secreted</keyword>
<evidence type="ECO:0000256" key="5">
    <source>
        <dbReference type="ARBA" id="ARBA00022723"/>
    </source>
</evidence>
<evidence type="ECO:0000256" key="12">
    <source>
        <dbReference type="ARBA" id="ARBA00036864"/>
    </source>
</evidence>
<feature type="domain" description="Peptidase S1" evidence="15">
    <location>
        <begin position="30"/>
        <end position="271"/>
    </location>
</feature>
<dbReference type="Pfam" id="PF00089">
    <property type="entry name" value="Trypsin"/>
    <property type="match status" value="1"/>
</dbReference>
<dbReference type="CDD" id="cd00190">
    <property type="entry name" value="Tryp_SPc"/>
    <property type="match status" value="1"/>
</dbReference>
<dbReference type="PANTHER" id="PTHR24257:SF0">
    <property type="entry name" value="CHYMOTRYPSIN-LIKE ELASTASE FAMILY MEMBER 1"/>
    <property type="match status" value="1"/>
</dbReference>
<dbReference type="InterPro" id="IPR009003">
    <property type="entry name" value="Peptidase_S1_PA"/>
</dbReference>
<evidence type="ECO:0000256" key="9">
    <source>
        <dbReference type="ARBA" id="ARBA00022837"/>
    </source>
</evidence>
<evidence type="ECO:0000256" key="14">
    <source>
        <dbReference type="RuleBase" id="RU363034"/>
    </source>
</evidence>
<evidence type="ECO:0000256" key="6">
    <source>
        <dbReference type="ARBA" id="ARBA00022729"/>
    </source>
</evidence>